<dbReference type="Proteomes" id="UP000053268">
    <property type="component" value="Unassembled WGS sequence"/>
</dbReference>
<keyword evidence="2" id="KW-1133">Transmembrane helix</keyword>
<evidence type="ECO:0000313" key="5">
    <source>
        <dbReference type="Proteomes" id="UP000053268"/>
    </source>
</evidence>
<evidence type="ECO:0000313" key="4">
    <source>
        <dbReference type="EMBL" id="KPJ04267.1"/>
    </source>
</evidence>
<dbReference type="STRING" id="66420.A0A0N1IDM1"/>
<feature type="compositionally biased region" description="Low complexity" evidence="1">
    <location>
        <begin position="84"/>
        <end position="107"/>
    </location>
</feature>
<reference evidence="4 5" key="1">
    <citation type="journal article" date="2015" name="Nat. Commun.">
        <title>Outbred genome sequencing and CRISPR/Cas9 gene editing in butterflies.</title>
        <authorList>
            <person name="Li X."/>
            <person name="Fan D."/>
            <person name="Zhang W."/>
            <person name="Liu G."/>
            <person name="Zhang L."/>
            <person name="Zhao L."/>
            <person name="Fang X."/>
            <person name="Chen L."/>
            <person name="Dong Y."/>
            <person name="Chen Y."/>
            <person name="Ding Y."/>
            <person name="Zhao R."/>
            <person name="Feng M."/>
            <person name="Zhu Y."/>
            <person name="Feng Y."/>
            <person name="Jiang X."/>
            <person name="Zhu D."/>
            <person name="Xiang H."/>
            <person name="Feng X."/>
            <person name="Li S."/>
            <person name="Wang J."/>
            <person name="Zhang G."/>
            <person name="Kronforst M.R."/>
            <person name="Wang W."/>
        </authorList>
    </citation>
    <scope>NUCLEOTIDE SEQUENCE [LARGE SCALE GENOMIC DNA]</scope>
    <source>
        <strain evidence="4">Ya'a_city_454_Px</strain>
        <tissue evidence="4">Whole body</tissue>
    </source>
</reference>
<feature type="region of interest" description="Disordered" evidence="1">
    <location>
        <begin position="77"/>
        <end position="194"/>
    </location>
</feature>
<name>A0A0N1IDM1_PAPXU</name>
<evidence type="ECO:0000256" key="1">
    <source>
        <dbReference type="SAM" id="MobiDB-lite"/>
    </source>
</evidence>
<sequence length="331" mass="35586">MAVVRISLTILCLSACAAAIVGPIANSTSKSTKTDTYLDAYSKSRVEAEKSKQGVIIITAKDGEKKISNRDDSYQSVYDYSPPYSNSDNNGFSSSGSSYPDSTTSNSYLPPSSYGPPVKFESDITYNAPPNTYGPPASSYGPPASSYGPPSSSYGPPSSSYGPPSSGYGPPATSYGPPSHSYGPPVHKPPPPIYGPPLKPSYGVPYTAPGLSFFDKLSLKLDILTIAKLMLKFLIFKKIVTMIAVVCMLLVIPKLISFKKDDGGNGNANDEDDRQFGHSRVVELTSAQQLLERALAVYARPPSCGVTCRVRRVIDDIYEFQPYYRANTSES</sequence>
<keyword evidence="2" id="KW-0812">Transmembrane</keyword>
<dbReference type="AlphaFoldDB" id="A0A0N1IDM1"/>
<feature type="transmembrane region" description="Helical" evidence="2">
    <location>
        <begin position="229"/>
        <end position="252"/>
    </location>
</feature>
<keyword evidence="5" id="KW-1185">Reference proteome</keyword>
<feature type="signal peptide" evidence="3">
    <location>
        <begin position="1"/>
        <end position="19"/>
    </location>
</feature>
<accession>A0A0N1IDM1</accession>
<protein>
    <submittedName>
        <fullName evidence="4">Uncharacterized protein</fullName>
    </submittedName>
</protein>
<evidence type="ECO:0000256" key="2">
    <source>
        <dbReference type="SAM" id="Phobius"/>
    </source>
</evidence>
<gene>
    <name evidence="4" type="ORF">RR46_01551</name>
</gene>
<keyword evidence="3" id="KW-0732">Signal</keyword>
<feature type="compositionally biased region" description="Low complexity" evidence="1">
    <location>
        <begin position="134"/>
        <end position="185"/>
    </location>
</feature>
<feature type="chain" id="PRO_5005873887" evidence="3">
    <location>
        <begin position="20"/>
        <end position="331"/>
    </location>
</feature>
<keyword evidence="2" id="KW-0472">Membrane</keyword>
<organism evidence="4 5">
    <name type="scientific">Papilio xuthus</name>
    <name type="common">Asian swallowtail butterfly</name>
    <dbReference type="NCBI Taxonomy" id="66420"/>
    <lineage>
        <taxon>Eukaryota</taxon>
        <taxon>Metazoa</taxon>
        <taxon>Ecdysozoa</taxon>
        <taxon>Arthropoda</taxon>
        <taxon>Hexapoda</taxon>
        <taxon>Insecta</taxon>
        <taxon>Pterygota</taxon>
        <taxon>Neoptera</taxon>
        <taxon>Endopterygota</taxon>
        <taxon>Lepidoptera</taxon>
        <taxon>Glossata</taxon>
        <taxon>Ditrysia</taxon>
        <taxon>Papilionoidea</taxon>
        <taxon>Papilionidae</taxon>
        <taxon>Papilioninae</taxon>
        <taxon>Papilio</taxon>
    </lineage>
</organism>
<dbReference type="EMBL" id="KQ459037">
    <property type="protein sequence ID" value="KPJ04267.1"/>
    <property type="molecule type" value="Genomic_DNA"/>
</dbReference>
<proteinExistence type="predicted"/>
<evidence type="ECO:0000256" key="3">
    <source>
        <dbReference type="SAM" id="SignalP"/>
    </source>
</evidence>